<dbReference type="GeneID" id="112283280"/>
<evidence type="ECO:0000313" key="3">
    <source>
        <dbReference type="Proteomes" id="UP000006727"/>
    </source>
</evidence>
<dbReference type="Proteomes" id="UP000006727">
    <property type="component" value="Chromosome 6"/>
</dbReference>
<dbReference type="PaxDb" id="3218-PP1S282_34V6.1"/>
<dbReference type="EMBL" id="ABEU02000006">
    <property type="protein sequence ID" value="PNR52279.1"/>
    <property type="molecule type" value="Genomic_DNA"/>
</dbReference>
<dbReference type="AlphaFoldDB" id="A9TPR4"/>
<dbReference type="Gramene" id="Pp3c6_7870V3.2">
    <property type="protein sequence ID" value="Pp3c6_7870V3.2"/>
    <property type="gene ID" value="Pp3c6_7870"/>
</dbReference>
<organism evidence="1">
    <name type="scientific">Physcomitrium patens</name>
    <name type="common">Spreading-leaved earth moss</name>
    <name type="synonym">Physcomitrella patens</name>
    <dbReference type="NCBI Taxonomy" id="3218"/>
    <lineage>
        <taxon>Eukaryota</taxon>
        <taxon>Viridiplantae</taxon>
        <taxon>Streptophyta</taxon>
        <taxon>Embryophyta</taxon>
        <taxon>Bryophyta</taxon>
        <taxon>Bryophytina</taxon>
        <taxon>Bryopsida</taxon>
        <taxon>Funariidae</taxon>
        <taxon>Funariales</taxon>
        <taxon>Funariaceae</taxon>
        <taxon>Physcomitrium</taxon>
    </lineage>
</organism>
<keyword evidence="3" id="KW-1185">Reference proteome</keyword>
<accession>A9TPR4</accession>
<evidence type="ECO:0000313" key="1">
    <source>
        <dbReference type="EMBL" id="PNR52279.1"/>
    </source>
</evidence>
<reference evidence="2" key="3">
    <citation type="submission" date="2020-12" db="UniProtKB">
        <authorList>
            <consortium name="EnsemblPlants"/>
        </authorList>
    </citation>
    <scope>IDENTIFICATION</scope>
</reference>
<dbReference type="RefSeq" id="XP_024377576.1">
    <property type="nucleotide sequence ID" value="XM_024521808.2"/>
</dbReference>
<evidence type="ECO:0000313" key="2">
    <source>
        <dbReference type="EnsemblPlants" id="Pp3c6_7870V3.1"/>
    </source>
</evidence>
<sequence length="271" mass="30991">MAGSRLSRCLYYTFRNVAKIVVGIRHQILNRDVEPVEGDCHCSVAADLGERRYKELCEDGALSLEMIVYCQSELSAVTKSLQASRRLVIPGFDDTEQRKRFLNHDFLILKLQPRDRDVPPLHIWAEKVGEDHSSGEDRPGIHISLCNDVEDVEQRCSLLKIACGCSVSLPDILSILQRQGPNYDERNDNCWDYTRETTKWLLEACIQDCRTRARDKMRLQAQVTHLEANLFRNHAINTIQSAAEMCRNLNAPVQCPLQTLRIVHRCSCGLR</sequence>
<gene>
    <name evidence="2" type="primary">LOC112283280</name>
    <name evidence="1" type="ORF">PHYPA_008653</name>
</gene>
<name>A9TPR4_PHYPA</name>
<protein>
    <submittedName>
        <fullName evidence="1 2">Uncharacterized protein</fullName>
    </submittedName>
</protein>
<dbReference type="EnsemblPlants" id="Pp3c6_7870V3.1">
    <property type="protein sequence ID" value="Pp3c6_7870V3.1"/>
    <property type="gene ID" value="Pp3c6_7870"/>
</dbReference>
<reference evidence="1 3" key="2">
    <citation type="journal article" date="2018" name="Plant J.">
        <title>The Physcomitrella patens chromosome-scale assembly reveals moss genome structure and evolution.</title>
        <authorList>
            <person name="Lang D."/>
            <person name="Ullrich K.K."/>
            <person name="Murat F."/>
            <person name="Fuchs J."/>
            <person name="Jenkins J."/>
            <person name="Haas F.B."/>
            <person name="Piednoel M."/>
            <person name="Gundlach H."/>
            <person name="Van Bel M."/>
            <person name="Meyberg R."/>
            <person name="Vives C."/>
            <person name="Morata J."/>
            <person name="Symeonidi A."/>
            <person name="Hiss M."/>
            <person name="Muchero W."/>
            <person name="Kamisugi Y."/>
            <person name="Saleh O."/>
            <person name="Blanc G."/>
            <person name="Decker E.L."/>
            <person name="van Gessel N."/>
            <person name="Grimwood J."/>
            <person name="Hayes R.D."/>
            <person name="Graham S.W."/>
            <person name="Gunter L.E."/>
            <person name="McDaniel S.F."/>
            <person name="Hoernstein S.N.W."/>
            <person name="Larsson A."/>
            <person name="Li F.W."/>
            <person name="Perroud P.F."/>
            <person name="Phillips J."/>
            <person name="Ranjan P."/>
            <person name="Rokshar D.S."/>
            <person name="Rothfels C.J."/>
            <person name="Schneider L."/>
            <person name="Shu S."/>
            <person name="Stevenson D.W."/>
            <person name="Thummler F."/>
            <person name="Tillich M."/>
            <person name="Villarreal Aguilar J.C."/>
            <person name="Widiez T."/>
            <person name="Wong G.K."/>
            <person name="Wymore A."/>
            <person name="Zhang Y."/>
            <person name="Zimmer A.D."/>
            <person name="Quatrano R.S."/>
            <person name="Mayer K.F.X."/>
            <person name="Goodstein D."/>
            <person name="Casacuberta J.M."/>
            <person name="Vandepoele K."/>
            <person name="Reski R."/>
            <person name="Cuming A.C."/>
            <person name="Tuskan G.A."/>
            <person name="Maumus F."/>
            <person name="Salse J."/>
            <person name="Schmutz J."/>
            <person name="Rensing S.A."/>
        </authorList>
    </citation>
    <scope>NUCLEOTIDE SEQUENCE [LARGE SCALE GENOMIC DNA]</scope>
    <source>
        <strain evidence="2 3">cv. Gransden 2004</strain>
    </source>
</reference>
<proteinExistence type="predicted"/>
<dbReference type="EnsemblPlants" id="Pp3c6_7870V3.2">
    <property type="protein sequence ID" value="Pp3c6_7870V3.2"/>
    <property type="gene ID" value="Pp3c6_7870"/>
</dbReference>
<reference evidence="1 3" key="1">
    <citation type="journal article" date="2008" name="Science">
        <title>The Physcomitrella genome reveals evolutionary insights into the conquest of land by plants.</title>
        <authorList>
            <person name="Rensing S."/>
            <person name="Lang D."/>
            <person name="Zimmer A."/>
            <person name="Terry A."/>
            <person name="Salamov A."/>
            <person name="Shapiro H."/>
            <person name="Nishiyama T."/>
            <person name="Perroud P.-F."/>
            <person name="Lindquist E."/>
            <person name="Kamisugi Y."/>
            <person name="Tanahashi T."/>
            <person name="Sakakibara K."/>
            <person name="Fujita T."/>
            <person name="Oishi K."/>
            <person name="Shin-I T."/>
            <person name="Kuroki Y."/>
            <person name="Toyoda A."/>
            <person name="Suzuki Y."/>
            <person name="Hashimoto A."/>
            <person name="Yamaguchi K."/>
            <person name="Sugano A."/>
            <person name="Kohara Y."/>
            <person name="Fujiyama A."/>
            <person name="Anterola A."/>
            <person name="Aoki S."/>
            <person name="Ashton N."/>
            <person name="Barbazuk W.B."/>
            <person name="Barker E."/>
            <person name="Bennetzen J."/>
            <person name="Bezanilla M."/>
            <person name="Blankenship R."/>
            <person name="Cho S.H."/>
            <person name="Dutcher S."/>
            <person name="Estelle M."/>
            <person name="Fawcett J.A."/>
            <person name="Gundlach H."/>
            <person name="Hanada K."/>
            <person name="Heyl A."/>
            <person name="Hicks K.A."/>
            <person name="Hugh J."/>
            <person name="Lohr M."/>
            <person name="Mayer K."/>
            <person name="Melkozernov A."/>
            <person name="Murata T."/>
            <person name="Nelson D."/>
            <person name="Pils B."/>
            <person name="Prigge M."/>
            <person name="Reiss B."/>
            <person name="Renner T."/>
            <person name="Rombauts S."/>
            <person name="Rushton P."/>
            <person name="Sanderfoot A."/>
            <person name="Schween G."/>
            <person name="Shiu S.-H."/>
            <person name="Stueber K."/>
            <person name="Theodoulou F.L."/>
            <person name="Tu H."/>
            <person name="Van de Peer Y."/>
            <person name="Verrier P.J."/>
            <person name="Waters E."/>
            <person name="Wood A."/>
            <person name="Yang L."/>
            <person name="Cove D."/>
            <person name="Cuming A."/>
            <person name="Hasebe M."/>
            <person name="Lucas S."/>
            <person name="Mishler D.B."/>
            <person name="Reski R."/>
            <person name="Grigoriev I."/>
            <person name="Quatrano R.S."/>
            <person name="Boore J.L."/>
        </authorList>
    </citation>
    <scope>NUCLEOTIDE SEQUENCE [LARGE SCALE GENOMIC DNA]</scope>
    <source>
        <strain evidence="2 3">cv. Gransden 2004</strain>
    </source>
</reference>
<dbReference type="Gramene" id="Pp3c6_7870V3.1">
    <property type="protein sequence ID" value="Pp3c6_7870V3.1"/>
    <property type="gene ID" value="Pp3c6_7870"/>
</dbReference>
<dbReference type="HOGENOM" id="CLU_1028167_0_0_1"/>